<evidence type="ECO:0000313" key="1">
    <source>
        <dbReference type="EMBL" id="OJS97725.1"/>
    </source>
</evidence>
<comment type="caution">
    <text evidence="1">The sequence shown here is derived from an EMBL/GenBank/DDBJ whole genome shotgun (WGS) entry which is preliminary data.</text>
</comment>
<organism evidence="1 2">
    <name type="scientific">Bacillus cereus</name>
    <dbReference type="NCBI Taxonomy" id="1396"/>
    <lineage>
        <taxon>Bacteria</taxon>
        <taxon>Bacillati</taxon>
        <taxon>Bacillota</taxon>
        <taxon>Bacilli</taxon>
        <taxon>Bacillales</taxon>
        <taxon>Bacillaceae</taxon>
        <taxon>Bacillus</taxon>
        <taxon>Bacillus cereus group</taxon>
    </lineage>
</organism>
<sequence>MVLLIFLTACKIPIDLKFQFILEGYFQLLLFVFQPNLNSVNKRFYKGFINKKILKWYVEQVELLKREYPFEEFGKILQG</sequence>
<gene>
    <name evidence="1" type="ORF">BKK64_01375</name>
</gene>
<reference evidence="1 2" key="1">
    <citation type="submission" date="2016-10" db="EMBL/GenBank/DDBJ databases">
        <title>Draft Genome Sequence of one Bacillus cereus strain isolated from pooled breast milk.</title>
        <authorList>
            <person name="Woudstra C."/>
            <person name="Chamoin A."/>
            <person name="Gentil S."/>
            <person name="Rambeloson T."/>
            <person name="Delannoye S."/>
            <person name="Heinnekine J.A."/>
            <person name="Herbin S."/>
            <person name="Fach P."/>
        </authorList>
    </citation>
    <scope>NUCLEOTIDE SEQUENCE [LARGE SCALE GENOMIC DNA]</scope>
    <source>
        <strain evidence="1 2">16SBCL1279</strain>
    </source>
</reference>
<dbReference type="GeneID" id="99619467"/>
<name>A0A9Q5MGX1_BACCE</name>
<accession>A0A9Q5MGX1</accession>
<dbReference type="AlphaFoldDB" id="A0A9Q5MGX1"/>
<evidence type="ECO:0000313" key="2">
    <source>
        <dbReference type="Proteomes" id="UP000184161"/>
    </source>
</evidence>
<protein>
    <submittedName>
        <fullName evidence="1">Uncharacterized protein</fullName>
    </submittedName>
</protein>
<dbReference type="EMBL" id="MLYK01000002">
    <property type="protein sequence ID" value="OJS97725.1"/>
    <property type="molecule type" value="Genomic_DNA"/>
</dbReference>
<proteinExistence type="predicted"/>
<dbReference type="Proteomes" id="UP000184161">
    <property type="component" value="Unassembled WGS sequence"/>
</dbReference>
<dbReference type="RefSeq" id="WP_000243463.1">
    <property type="nucleotide sequence ID" value="NZ_AP022946.1"/>
</dbReference>